<evidence type="ECO:0000256" key="2">
    <source>
        <dbReference type="SAM" id="SignalP"/>
    </source>
</evidence>
<evidence type="ECO:0008006" key="5">
    <source>
        <dbReference type="Google" id="ProtNLM"/>
    </source>
</evidence>
<dbReference type="GO" id="GO:0005615">
    <property type="term" value="C:extracellular space"/>
    <property type="evidence" value="ECO:0007669"/>
    <property type="project" value="TreeGrafter"/>
</dbReference>
<keyword evidence="1 2" id="KW-0732">Signal</keyword>
<gene>
    <name evidence="3" type="ORF">LNINA_LOCUS2893</name>
</gene>
<reference evidence="3 4" key="1">
    <citation type="submission" date="2023-11" db="EMBL/GenBank/DDBJ databases">
        <authorList>
            <person name="Okamura Y."/>
        </authorList>
    </citation>
    <scope>NUCLEOTIDE SEQUENCE [LARGE SCALE GENOMIC DNA]</scope>
</reference>
<organism evidence="3 4">
    <name type="scientific">Leptosia nina</name>
    <dbReference type="NCBI Taxonomy" id="320188"/>
    <lineage>
        <taxon>Eukaryota</taxon>
        <taxon>Metazoa</taxon>
        <taxon>Ecdysozoa</taxon>
        <taxon>Arthropoda</taxon>
        <taxon>Hexapoda</taxon>
        <taxon>Insecta</taxon>
        <taxon>Pterygota</taxon>
        <taxon>Neoptera</taxon>
        <taxon>Endopterygota</taxon>
        <taxon>Lepidoptera</taxon>
        <taxon>Glossata</taxon>
        <taxon>Ditrysia</taxon>
        <taxon>Papilionoidea</taxon>
        <taxon>Pieridae</taxon>
        <taxon>Pierinae</taxon>
        <taxon>Leptosia</taxon>
    </lineage>
</organism>
<protein>
    <recommendedName>
        <fullName evidence="5">Odorant-binding protein</fullName>
    </recommendedName>
</protein>
<dbReference type="Proteomes" id="UP001497472">
    <property type="component" value="Unassembled WGS sequence"/>
</dbReference>
<accession>A0AAV1J1Q2</accession>
<dbReference type="SUPFAM" id="SSF47565">
    <property type="entry name" value="Insect pheromone/odorant-binding proteins"/>
    <property type="match status" value="2"/>
</dbReference>
<comment type="caution">
    <text evidence="3">The sequence shown here is derived from an EMBL/GenBank/DDBJ whole genome shotgun (WGS) entry which is preliminary data.</text>
</comment>
<dbReference type="GO" id="GO:0007608">
    <property type="term" value="P:sensory perception of smell"/>
    <property type="evidence" value="ECO:0007669"/>
    <property type="project" value="TreeGrafter"/>
</dbReference>
<name>A0AAV1J1Q2_9NEOP</name>
<evidence type="ECO:0000256" key="1">
    <source>
        <dbReference type="ARBA" id="ARBA00022729"/>
    </source>
</evidence>
<dbReference type="InterPro" id="IPR036728">
    <property type="entry name" value="PBP_GOBP_sf"/>
</dbReference>
<dbReference type="PANTHER" id="PTHR11857">
    <property type="entry name" value="ODORANT BINDING PROTEIN-RELATED"/>
    <property type="match status" value="1"/>
</dbReference>
<keyword evidence="4" id="KW-1185">Reference proteome</keyword>
<dbReference type="AlphaFoldDB" id="A0AAV1J1Q2"/>
<proteinExistence type="predicted"/>
<dbReference type="CDD" id="cd23992">
    <property type="entry name" value="PBP_GOBP"/>
    <property type="match status" value="2"/>
</dbReference>
<dbReference type="Gene3D" id="1.10.238.20">
    <property type="entry name" value="Pheromone/general odorant binding protein domain"/>
    <property type="match status" value="2"/>
</dbReference>
<dbReference type="Pfam" id="PF01395">
    <property type="entry name" value="PBP_GOBP"/>
    <property type="match status" value="2"/>
</dbReference>
<dbReference type="InterPro" id="IPR006170">
    <property type="entry name" value="PBP/GOBP"/>
</dbReference>
<feature type="chain" id="PRO_5043314842" description="Odorant-binding protein" evidence="2">
    <location>
        <begin position="20"/>
        <end position="271"/>
    </location>
</feature>
<dbReference type="GO" id="GO:0005549">
    <property type="term" value="F:odorant binding"/>
    <property type="evidence" value="ECO:0007669"/>
    <property type="project" value="InterPro"/>
</dbReference>
<evidence type="ECO:0000313" key="3">
    <source>
        <dbReference type="EMBL" id="CAK1543053.1"/>
    </source>
</evidence>
<dbReference type="EMBL" id="CAVLEF010000004">
    <property type="protein sequence ID" value="CAK1543053.1"/>
    <property type="molecule type" value="Genomic_DNA"/>
</dbReference>
<dbReference type="SMART" id="SM00708">
    <property type="entry name" value="PhBP"/>
    <property type="match status" value="2"/>
</dbReference>
<sequence>MFTFYTVLFLIASSIFVKCDDLEELKQKYAQMIMDCAQEYPIDPTDIEQLKTRQMPDKESVKCLFACAYKKSGVMSEDGLLSVEGTNKLAETYLANDPERLKKAKDFTEACKFVNDEAVSDGNKGCERAALMFKCSTEKAAEALTDEEIKADFSKTVIKCSKNYKANMQDLLSLATLTVPTDPEVKCILACAYREKGTMDAKGMYDVAGAYKFAEENLKGEEKRIKRAKEFADLCATVNYEKVGDGDKGCERAALMFKCSIKNAAKYGFKV</sequence>
<feature type="signal peptide" evidence="2">
    <location>
        <begin position="1"/>
        <end position="19"/>
    </location>
</feature>
<evidence type="ECO:0000313" key="4">
    <source>
        <dbReference type="Proteomes" id="UP001497472"/>
    </source>
</evidence>